<evidence type="ECO:0008006" key="5">
    <source>
        <dbReference type="Google" id="ProtNLM"/>
    </source>
</evidence>
<accession>A0A328B772</accession>
<keyword evidence="1" id="KW-0472">Membrane</keyword>
<sequence length="134" mass="14733">MRKFIASAMAAVVTAGAVLAAAGPASAERRHHRGRDNDDEVAAAIIGGVAGLALGAALASGSRDRGGYYDRGYYGRSYSYDPRADRYYRGGPPYGRAYGYYDQPYRGARTCITRDKVWDPYFGRRVTIERRYAC</sequence>
<protein>
    <recommendedName>
        <fullName evidence="5">Lectin-like protein BA14k</fullName>
    </recommendedName>
</protein>
<proteinExistence type="predicted"/>
<feature type="signal peptide" evidence="2">
    <location>
        <begin position="1"/>
        <end position="20"/>
    </location>
</feature>
<dbReference type="EMBL" id="QFYS01000011">
    <property type="protein sequence ID" value="RAK62485.1"/>
    <property type="molecule type" value="Genomic_DNA"/>
</dbReference>
<keyword evidence="1" id="KW-1133">Transmembrane helix</keyword>
<evidence type="ECO:0000256" key="1">
    <source>
        <dbReference type="SAM" id="Phobius"/>
    </source>
</evidence>
<evidence type="ECO:0000313" key="3">
    <source>
        <dbReference type="EMBL" id="RAK62485.1"/>
    </source>
</evidence>
<evidence type="ECO:0000313" key="4">
    <source>
        <dbReference type="Proteomes" id="UP000249524"/>
    </source>
</evidence>
<gene>
    <name evidence="3" type="ORF">DJ019_18880</name>
</gene>
<organism evidence="3 4">
    <name type="scientific">Phenylobacterium kunshanense</name>
    <dbReference type="NCBI Taxonomy" id="1445034"/>
    <lineage>
        <taxon>Bacteria</taxon>
        <taxon>Pseudomonadati</taxon>
        <taxon>Pseudomonadota</taxon>
        <taxon>Alphaproteobacteria</taxon>
        <taxon>Caulobacterales</taxon>
        <taxon>Caulobacteraceae</taxon>
        <taxon>Phenylobacterium</taxon>
    </lineage>
</organism>
<dbReference type="RefSeq" id="WP_111277970.1">
    <property type="nucleotide sequence ID" value="NZ_QFYS01000011.1"/>
</dbReference>
<dbReference type="AlphaFoldDB" id="A0A328B772"/>
<comment type="caution">
    <text evidence="3">The sequence shown here is derived from an EMBL/GenBank/DDBJ whole genome shotgun (WGS) entry which is preliminary data.</text>
</comment>
<dbReference type="OrthoDB" id="10014542at2"/>
<keyword evidence="4" id="KW-1185">Reference proteome</keyword>
<name>A0A328B772_9CAUL</name>
<dbReference type="Proteomes" id="UP000249524">
    <property type="component" value="Unassembled WGS sequence"/>
</dbReference>
<evidence type="ECO:0000256" key="2">
    <source>
        <dbReference type="SAM" id="SignalP"/>
    </source>
</evidence>
<feature type="chain" id="PRO_5016330045" description="Lectin-like protein BA14k" evidence="2">
    <location>
        <begin position="21"/>
        <end position="134"/>
    </location>
</feature>
<feature type="transmembrane region" description="Helical" evidence="1">
    <location>
        <begin position="43"/>
        <end position="61"/>
    </location>
</feature>
<keyword evidence="1" id="KW-0812">Transmembrane</keyword>
<keyword evidence="2" id="KW-0732">Signal</keyword>
<reference evidence="3 4" key="1">
    <citation type="submission" date="2018-05" db="EMBL/GenBank/DDBJ databases">
        <authorList>
            <person name="Lanie J.A."/>
            <person name="Ng W.-L."/>
            <person name="Kazmierczak K.M."/>
            <person name="Andrzejewski T.M."/>
            <person name="Davidsen T.M."/>
            <person name="Wayne K.J."/>
            <person name="Tettelin H."/>
            <person name="Glass J.I."/>
            <person name="Rusch D."/>
            <person name="Podicherti R."/>
            <person name="Tsui H.-C.T."/>
            <person name="Winkler M.E."/>
        </authorList>
    </citation>
    <scope>NUCLEOTIDE SEQUENCE [LARGE SCALE GENOMIC DNA]</scope>
    <source>
        <strain evidence="3 4">BUT-10</strain>
    </source>
</reference>